<dbReference type="InterPro" id="IPR004827">
    <property type="entry name" value="bZIP"/>
</dbReference>
<keyword evidence="9" id="KW-1185">Reference proteome</keyword>
<dbReference type="InterPro" id="IPR046347">
    <property type="entry name" value="bZIP_sf"/>
</dbReference>
<dbReference type="PANTHER" id="PTHR13044:SF14">
    <property type="entry name" value="CRYPTOCEPHAL, ISOFORM A"/>
    <property type="match status" value="1"/>
</dbReference>
<evidence type="ECO:0000256" key="2">
    <source>
        <dbReference type="ARBA" id="ARBA00023015"/>
    </source>
</evidence>
<dbReference type="EMBL" id="KQ965838">
    <property type="protein sequence ID" value="KXS10118.1"/>
    <property type="molecule type" value="Genomic_DNA"/>
</dbReference>
<proteinExistence type="predicted"/>
<accession>A0A139A0F9</accession>
<dbReference type="SUPFAM" id="SSF57959">
    <property type="entry name" value="Leucine zipper domain"/>
    <property type="match status" value="1"/>
</dbReference>
<evidence type="ECO:0000259" key="7">
    <source>
        <dbReference type="PROSITE" id="PS50217"/>
    </source>
</evidence>
<evidence type="ECO:0000313" key="8">
    <source>
        <dbReference type="EMBL" id="KXS10118.1"/>
    </source>
</evidence>
<sequence length="318" mass="35000">MATKTQTDEEYIDWDALLGEECLCLPLLQPPDISPDSVKNATSEDLSALFPDLMCAPMIEDVDSMVQPREDATAAVFQPVVVTAKPQPALPNVMASQLLTPPLSERAFSPPTSVKNEPFSVASYLPTPGTPSMGVANWATASAQEMLAMAMFPPIAPTISVVEDLPRAETAFPIPVAPEATPILNSLGASPILNSLDSAQMQMQKKRRRAKDDEEEVSDEVKLKRMKNTEAARRSRQRKAERLDHLEVRAAELEAANAELRAQYELFEEERRRWEEEEGKYAERIAWLQARLTEAREAIRAHGGAVAGPISPPELSSL</sequence>
<dbReference type="STRING" id="1344416.A0A139A0F9"/>
<dbReference type="Pfam" id="PF07716">
    <property type="entry name" value="bZIP_2"/>
    <property type="match status" value="1"/>
</dbReference>
<keyword evidence="6" id="KW-0175">Coiled coil</keyword>
<dbReference type="AlphaFoldDB" id="A0A139A0F9"/>
<keyword evidence="5" id="KW-0539">Nucleus</keyword>
<reference evidence="8 9" key="1">
    <citation type="journal article" date="2015" name="Genome Biol. Evol.">
        <title>Phylogenomic analyses indicate that early fungi evolved digesting cell walls of algal ancestors of land plants.</title>
        <authorList>
            <person name="Chang Y."/>
            <person name="Wang S."/>
            <person name="Sekimoto S."/>
            <person name="Aerts A.L."/>
            <person name="Choi C."/>
            <person name="Clum A."/>
            <person name="LaButti K.M."/>
            <person name="Lindquist E.A."/>
            <person name="Yee Ngan C."/>
            <person name="Ohm R.A."/>
            <person name="Salamov A.A."/>
            <person name="Grigoriev I.V."/>
            <person name="Spatafora J.W."/>
            <person name="Berbee M.L."/>
        </authorList>
    </citation>
    <scope>NUCLEOTIDE SEQUENCE [LARGE SCALE GENOMIC DNA]</scope>
    <source>
        <strain evidence="8 9">JEL478</strain>
    </source>
</reference>
<feature type="coiled-coil region" evidence="6">
    <location>
        <begin position="196"/>
        <end position="277"/>
    </location>
</feature>
<keyword evidence="2" id="KW-0805">Transcription regulation</keyword>
<dbReference type="Gene3D" id="3.30.160.60">
    <property type="entry name" value="Classic Zinc Finger"/>
    <property type="match status" value="1"/>
</dbReference>
<evidence type="ECO:0000256" key="5">
    <source>
        <dbReference type="ARBA" id="ARBA00023242"/>
    </source>
</evidence>
<keyword evidence="4" id="KW-0804">Transcription</keyword>
<evidence type="ECO:0000256" key="1">
    <source>
        <dbReference type="ARBA" id="ARBA00004123"/>
    </source>
</evidence>
<name>A0A139A0F9_GONPJ</name>
<dbReference type="CDD" id="cd12193">
    <property type="entry name" value="bZIP_GCN4"/>
    <property type="match status" value="1"/>
</dbReference>
<dbReference type="SMART" id="SM00338">
    <property type="entry name" value="BRLZ"/>
    <property type="match status" value="1"/>
</dbReference>
<dbReference type="GO" id="GO:0000977">
    <property type="term" value="F:RNA polymerase II transcription regulatory region sequence-specific DNA binding"/>
    <property type="evidence" value="ECO:0007669"/>
    <property type="project" value="TreeGrafter"/>
</dbReference>
<dbReference type="PANTHER" id="PTHR13044">
    <property type="entry name" value="ACTIVATING TRANSCRIPTION FACTOR ATF 4/5"/>
    <property type="match status" value="1"/>
</dbReference>
<organism evidence="8 9">
    <name type="scientific">Gonapodya prolifera (strain JEL478)</name>
    <name type="common">Monoblepharis prolifera</name>
    <dbReference type="NCBI Taxonomy" id="1344416"/>
    <lineage>
        <taxon>Eukaryota</taxon>
        <taxon>Fungi</taxon>
        <taxon>Fungi incertae sedis</taxon>
        <taxon>Chytridiomycota</taxon>
        <taxon>Chytridiomycota incertae sedis</taxon>
        <taxon>Monoblepharidomycetes</taxon>
        <taxon>Monoblepharidales</taxon>
        <taxon>Gonapodyaceae</taxon>
        <taxon>Gonapodya</taxon>
    </lineage>
</organism>
<comment type="subcellular location">
    <subcellularLocation>
        <location evidence="1">Nucleus</location>
    </subcellularLocation>
</comment>
<dbReference type="OrthoDB" id="10609964at2759"/>
<evidence type="ECO:0000313" key="9">
    <source>
        <dbReference type="Proteomes" id="UP000070544"/>
    </source>
</evidence>
<dbReference type="PROSITE" id="PS50217">
    <property type="entry name" value="BZIP"/>
    <property type="match status" value="1"/>
</dbReference>
<feature type="domain" description="BZIP" evidence="7">
    <location>
        <begin position="218"/>
        <end position="270"/>
    </location>
</feature>
<evidence type="ECO:0000256" key="6">
    <source>
        <dbReference type="SAM" id="Coils"/>
    </source>
</evidence>
<evidence type="ECO:0000256" key="4">
    <source>
        <dbReference type="ARBA" id="ARBA00023163"/>
    </source>
</evidence>
<dbReference type="Proteomes" id="UP000070544">
    <property type="component" value="Unassembled WGS sequence"/>
</dbReference>
<evidence type="ECO:0000256" key="3">
    <source>
        <dbReference type="ARBA" id="ARBA00023125"/>
    </source>
</evidence>
<keyword evidence="3" id="KW-0238">DNA-binding</keyword>
<protein>
    <recommendedName>
        <fullName evidence="7">BZIP domain-containing protein</fullName>
    </recommendedName>
</protein>
<dbReference type="GO" id="GO:0005634">
    <property type="term" value="C:nucleus"/>
    <property type="evidence" value="ECO:0007669"/>
    <property type="project" value="UniProtKB-SubCell"/>
</dbReference>
<gene>
    <name evidence="8" type="ORF">M427DRAFT_63045</name>
</gene>
<dbReference type="PROSITE" id="PS00036">
    <property type="entry name" value="BZIP_BASIC"/>
    <property type="match status" value="1"/>
</dbReference>
<dbReference type="GO" id="GO:0001228">
    <property type="term" value="F:DNA-binding transcription activator activity, RNA polymerase II-specific"/>
    <property type="evidence" value="ECO:0007669"/>
    <property type="project" value="TreeGrafter"/>
</dbReference>